<dbReference type="STRING" id="446471.Xcel_1160"/>
<proteinExistence type="predicted"/>
<accession>D1BZN7</accession>
<evidence type="ECO:0000313" key="2">
    <source>
        <dbReference type="Proteomes" id="UP000002255"/>
    </source>
</evidence>
<dbReference type="AlphaFoldDB" id="D1BZN7"/>
<organism evidence="1 2">
    <name type="scientific">Xylanimonas cellulosilytica (strain DSM 15894 / JCM 12276 / CECT 5975 / KCTC 9989 / LMG 20990 / NBRC 107835 / XIL07)</name>
    <dbReference type="NCBI Taxonomy" id="446471"/>
    <lineage>
        <taxon>Bacteria</taxon>
        <taxon>Bacillati</taxon>
        <taxon>Actinomycetota</taxon>
        <taxon>Actinomycetes</taxon>
        <taxon>Micrococcales</taxon>
        <taxon>Promicromonosporaceae</taxon>
        <taxon>Xylanimonas</taxon>
    </lineage>
</organism>
<dbReference type="OrthoDB" id="5145136at2"/>
<reference evidence="2" key="1">
    <citation type="submission" date="2009-11" db="EMBL/GenBank/DDBJ databases">
        <title>The complete chromosome of Xylanimonas cellulosilytica DSM 15894.</title>
        <authorList>
            <consortium name="US DOE Joint Genome Institute (JGI-PGF)"/>
            <person name="Lucas S."/>
            <person name="Copeland A."/>
            <person name="Lapidus A."/>
            <person name="Glavina del Rio T."/>
            <person name="Dalin E."/>
            <person name="Tice H."/>
            <person name="Bruce D."/>
            <person name="Goodwin L."/>
            <person name="Pitluck S."/>
            <person name="Kyrpides N."/>
            <person name="Mavromatis K."/>
            <person name="Ivanova N."/>
            <person name="Mikhailova N."/>
            <person name="Foster B."/>
            <person name="Clum A."/>
            <person name="Brettin T."/>
            <person name="Detter J.C."/>
            <person name="Han C."/>
            <person name="Larimer F."/>
            <person name="Land M."/>
            <person name="Hauser L."/>
            <person name="Markowitz V."/>
            <person name="Cheng J.F."/>
            <person name="Hugenholtz P."/>
            <person name="Woyke T."/>
            <person name="Wu D."/>
            <person name="Gehrich-Schroeter G."/>
            <person name="Schneider S."/>
            <person name="Pukall S.R."/>
            <person name="Klenk H.P."/>
            <person name="Eisen J.A."/>
        </authorList>
    </citation>
    <scope>NUCLEOTIDE SEQUENCE [LARGE SCALE GENOMIC DNA]</scope>
    <source>
        <strain evidence="2">DSM 15894 / CECT 5975 / LMG 20990 / XIL07</strain>
    </source>
</reference>
<dbReference type="KEGG" id="xce:Xcel_1160"/>
<reference evidence="1 2" key="2">
    <citation type="journal article" date="2010" name="Stand. Genomic Sci.">
        <title>Complete genome sequence of Xylanimonas cellulosilytica type strain (XIL07).</title>
        <authorList>
            <person name="Foster B."/>
            <person name="Pukall R."/>
            <person name="Abt B."/>
            <person name="Nolan M."/>
            <person name="Glavina Del Rio T."/>
            <person name="Chen F."/>
            <person name="Lucas S."/>
            <person name="Tice H."/>
            <person name="Pitluck S."/>
            <person name="Cheng J.-F."/>
            <person name="Chertkov O."/>
            <person name="Brettin T."/>
            <person name="Han C."/>
            <person name="Detter J.C."/>
            <person name="Bruce D."/>
            <person name="Goodwin L."/>
            <person name="Ivanova N."/>
            <person name="Mavromatis K."/>
            <person name="Pati A."/>
            <person name="Mikhailova N."/>
            <person name="Chen A."/>
            <person name="Palaniappan K."/>
            <person name="Land M."/>
            <person name="Hauser L."/>
            <person name="Chang Y.-J."/>
            <person name="Jeffries C.D."/>
            <person name="Chain P."/>
            <person name="Rohde M."/>
            <person name="Goeker M."/>
            <person name="Bristow J."/>
            <person name="Eisen J.A."/>
            <person name="Markowitz V."/>
            <person name="Hugenholtz P."/>
            <person name="Kyrpides N.C."/>
            <person name="Klenk H.-P."/>
            <person name="Lapidus A."/>
        </authorList>
    </citation>
    <scope>NUCLEOTIDE SEQUENCE [LARGE SCALE GENOMIC DNA]</scope>
    <source>
        <strain evidence="2">DSM 15894 / CECT 5975 / LMG 20990 / XIL07</strain>
    </source>
</reference>
<gene>
    <name evidence="1" type="ordered locus">Xcel_1160</name>
</gene>
<dbReference type="Proteomes" id="UP000002255">
    <property type="component" value="Chromosome"/>
</dbReference>
<sequence length="110" mass="12303">MVTLIVWLLVALVLVAVVFLVASVMERSQSVPGETPEGNGIVAFWRAFRAGLRHRGRRVRPVDTGLEEFFAQRVEEGPAYVDAEQLADVITRAREQATRHIHVGTVRTPR</sequence>
<dbReference type="HOGENOM" id="CLU_2170099_0_0_11"/>
<dbReference type="RefSeq" id="WP_012877933.1">
    <property type="nucleotide sequence ID" value="NC_013530.1"/>
</dbReference>
<name>D1BZN7_XYLCX</name>
<keyword evidence="2" id="KW-1185">Reference proteome</keyword>
<dbReference type="EMBL" id="CP001821">
    <property type="protein sequence ID" value="ACZ30191.1"/>
    <property type="molecule type" value="Genomic_DNA"/>
</dbReference>
<dbReference type="eggNOG" id="ENOG5034A83">
    <property type="taxonomic scope" value="Bacteria"/>
</dbReference>
<protein>
    <submittedName>
        <fullName evidence="1">Uncharacterized protein</fullName>
    </submittedName>
</protein>
<evidence type="ECO:0000313" key="1">
    <source>
        <dbReference type="EMBL" id="ACZ30191.1"/>
    </source>
</evidence>